<gene>
    <name evidence="2" type="ORF">GMORB2_1791</name>
</gene>
<proteinExistence type="predicted"/>
<dbReference type="GeneID" id="55968021"/>
<reference evidence="2" key="1">
    <citation type="submission" date="2020-03" db="EMBL/GenBank/DDBJ databases">
        <title>Site-based positive gene gene selection in Geosmithia morbida across the United States reveals a broad range of putative effectors and factors for local host and environmental adapation.</title>
        <authorList>
            <person name="Onufrak A."/>
            <person name="Murdoch R.W."/>
            <person name="Gazis R."/>
            <person name="Huff M."/>
            <person name="Staton M."/>
            <person name="Klingeman W."/>
            <person name="Hadziabdic D."/>
        </authorList>
    </citation>
    <scope>NUCLEOTIDE SEQUENCE</scope>
    <source>
        <strain evidence="2">1262</strain>
    </source>
</reference>
<keyword evidence="3" id="KW-1185">Reference proteome</keyword>
<protein>
    <recommendedName>
        <fullName evidence="1">Hemerythrin-like domain-containing protein</fullName>
    </recommendedName>
</protein>
<evidence type="ECO:0000259" key="1">
    <source>
        <dbReference type="Pfam" id="PF01814"/>
    </source>
</evidence>
<dbReference type="EMBL" id="JAANYQ010000011">
    <property type="protein sequence ID" value="KAF4121951.1"/>
    <property type="molecule type" value="Genomic_DNA"/>
</dbReference>
<dbReference type="Pfam" id="PF01814">
    <property type="entry name" value="Hemerythrin"/>
    <property type="match status" value="1"/>
</dbReference>
<accession>A0A9P5D2X9</accession>
<evidence type="ECO:0000313" key="3">
    <source>
        <dbReference type="Proteomes" id="UP000749293"/>
    </source>
</evidence>
<feature type="domain" description="Hemerythrin-like" evidence="1">
    <location>
        <begin position="28"/>
        <end position="156"/>
    </location>
</feature>
<sequence length="256" mass="28659">MPKPYAPPTDILFSNGFDGSKGHVHVATEMAQAHNVLIRGLNAIVQQAPHVPDSSSSSYKEQDVKDLLAYSSSWVKMVHHHHDVEEKYIFPEVDTITGQSGVMNEPKDQHELFQPGLDSLTTYTATVKPSDHKWEGHGGMKEIFDSFSKCLVDHLYAEVDFILSLEHIGDAMAKAFAKGEDVAQKVGSLDTLYDLFPVVLGCADKTYGGGNTFPPVPWVMPYLVKYWFAYGNGAWRFNPSDWWGQPRPLYWTGQPK</sequence>
<comment type="caution">
    <text evidence="2">The sequence shown here is derived from an EMBL/GenBank/DDBJ whole genome shotgun (WGS) entry which is preliminary data.</text>
</comment>
<dbReference type="InterPro" id="IPR053206">
    <property type="entry name" value="Dimeric_xanthone_biosynth"/>
</dbReference>
<dbReference type="PANTHER" id="PTHR38048:SF2">
    <property type="entry name" value="HEMERYTHRIN-LIKE DOMAIN-CONTAINING PROTEIN"/>
    <property type="match status" value="1"/>
</dbReference>
<name>A0A9P5D2X9_9HYPO</name>
<dbReference type="Proteomes" id="UP000749293">
    <property type="component" value="Unassembled WGS sequence"/>
</dbReference>
<dbReference type="Gene3D" id="1.20.120.520">
    <property type="entry name" value="nmb1532 protein domain like"/>
    <property type="match status" value="1"/>
</dbReference>
<dbReference type="RefSeq" id="XP_035320603.1">
    <property type="nucleotide sequence ID" value="XM_035463772.1"/>
</dbReference>
<evidence type="ECO:0000313" key="2">
    <source>
        <dbReference type="EMBL" id="KAF4121951.1"/>
    </source>
</evidence>
<organism evidence="2 3">
    <name type="scientific">Geosmithia morbida</name>
    <dbReference type="NCBI Taxonomy" id="1094350"/>
    <lineage>
        <taxon>Eukaryota</taxon>
        <taxon>Fungi</taxon>
        <taxon>Dikarya</taxon>
        <taxon>Ascomycota</taxon>
        <taxon>Pezizomycotina</taxon>
        <taxon>Sordariomycetes</taxon>
        <taxon>Hypocreomycetidae</taxon>
        <taxon>Hypocreales</taxon>
        <taxon>Bionectriaceae</taxon>
        <taxon>Geosmithia</taxon>
    </lineage>
</organism>
<dbReference type="AlphaFoldDB" id="A0A9P5D2X9"/>
<dbReference type="OrthoDB" id="58416at2759"/>
<dbReference type="PANTHER" id="PTHR38048">
    <property type="entry name" value="EXPRESSED PROTEIN"/>
    <property type="match status" value="1"/>
</dbReference>
<dbReference type="InterPro" id="IPR012312">
    <property type="entry name" value="Hemerythrin-like"/>
</dbReference>